<feature type="compositionally biased region" description="Basic and acidic residues" evidence="3">
    <location>
        <begin position="156"/>
        <end position="167"/>
    </location>
</feature>
<dbReference type="GO" id="GO:0051726">
    <property type="term" value="P:regulation of cell cycle"/>
    <property type="evidence" value="ECO:0007669"/>
    <property type="project" value="TreeGrafter"/>
</dbReference>
<dbReference type="Gene3D" id="2.130.10.10">
    <property type="entry name" value="YVTN repeat-like/Quinoprotein amine dehydrogenase"/>
    <property type="match status" value="1"/>
</dbReference>
<dbReference type="InterPro" id="IPR036322">
    <property type="entry name" value="WD40_repeat_dom_sf"/>
</dbReference>
<feature type="compositionally biased region" description="Basic and acidic residues" evidence="3">
    <location>
        <begin position="186"/>
        <end position="205"/>
    </location>
</feature>
<feature type="compositionally biased region" description="Basic and acidic residues" evidence="3">
    <location>
        <begin position="229"/>
        <end position="240"/>
    </location>
</feature>
<dbReference type="GO" id="GO:0005634">
    <property type="term" value="C:nucleus"/>
    <property type="evidence" value="ECO:0007669"/>
    <property type="project" value="UniProtKB-SubCell"/>
</dbReference>
<dbReference type="Gene3D" id="3.30.160.360">
    <property type="match status" value="1"/>
</dbReference>
<name>A0A5N6PT82_9ASTR</name>
<dbReference type="EMBL" id="SZYD01000002">
    <property type="protein sequence ID" value="KAD7116562.1"/>
    <property type="molecule type" value="Genomic_DNA"/>
</dbReference>
<dbReference type="PANTHER" id="PTHR22715:SF1">
    <property type="entry name" value="DNA BINDING PROTEIN"/>
    <property type="match status" value="1"/>
</dbReference>
<evidence type="ECO:0008006" key="6">
    <source>
        <dbReference type="Google" id="ProtNLM"/>
    </source>
</evidence>
<sequence>MKEQVAADEKSDGLDIVSIGKLYEGPWEKKYWSSSRGKDRHPYPVGYVANWVNNGNTYKMAILEGLKGPEFVISSTDGQSCSGQTPDIAWEGFQKKSCARIKFWRGKRFSCKIDGAELFGFKNLHVMRLLRGLKANVSQVTEKSLQSLSSSNKQSEGTHEYHTKDPDLQVNLVKIQGKEKKRNKRKEIQVKSIDGPEPKRERPQDLKANVSQVTEKSLQSLSSSNKQSEGTHEYHTKDPDLQVNLVKIQGKEKKRNKRKEIQVKSIDGPEPKRERPQDLNQSSHEPHCRQSYEGSHNDGICSTSSNLNGKNIAHILSAKGERQCDSLILSDNLDREKCSSVPEAGNSIGPKDLTITEEGAKLLKSQENHDLSMISHTPGVTFSKSVDEKRDPSLRKESHMLDDVDLYAPDTLDLALDSACNLEVEIPEESKCTLDDKLNSTQILFSENCVTDSPSKDVMVIAAGGDHSEKTDSDPIGQEISNSMMELLLPRALPLLKTFKRKKKKNLDGMFKDRKEVNQYLKDESPAISSEHLGMLSGEGHIPDKPCTENFTFEKQNENDLFPSTNTGATECTLEDSATVAPDSFENDQCEVMDCSLAVKADQNAFSLDLCTREGLHEGVQVSVGNASSMLSVDHEAHKGIIGSIEGVDAAVPPYQEVNDLIPILQSQRISHPDKTQMVHNDEEVKVVPIDEPVSIFELVGGYMFPTPISMAMLRTNGNEAFACVLCGYLMENERTLFIYKTSIKGEARGCPSFIGHTKIISPTSRNASGRQIILDSSSLQFTPDGKSLVLLSNIKVPYCREGSVICGCSVCTSDCFEKNAVQIVQVKVGYVQVVCKLKTTNNVYSILICEPNYLVASEESGKLNLWTMNSSWSAPTDQSYLSTSDCIPNCIVEMKRIPNFPALIVSHSASGDFCLWDLSRRTILSKFSAPRTSFLPFIPVNLFRYPSQPLATSDTCRKKQVEDIMEETQRWSLETDNHNCFPVNEEHLSLVLLVSSVSNLEFADEYSYKDSRAGSAGSWSLALLAKNKMVSENALDPSATVVGASSGYGIIGTRDGSLYIWELASGTKLGNISHCTEGEQPLAVRLSSKTSMKFCMAVVKRNEEESSSDGLSSRFNCQCQSAEKRPLGNNWREAIRIRSNLCDSDWERSNLGLTGSCESFNQGDWELCTKKQKKAEEMQEIDAENNLCVLESHI</sequence>
<dbReference type="SUPFAM" id="SSF50978">
    <property type="entry name" value="WD40 repeat-like"/>
    <property type="match status" value="1"/>
</dbReference>
<dbReference type="PROSITE" id="PS51542">
    <property type="entry name" value="FYRN"/>
    <property type="match status" value="1"/>
</dbReference>
<dbReference type="GO" id="GO:0140993">
    <property type="term" value="F:histone modifying activity"/>
    <property type="evidence" value="ECO:0007669"/>
    <property type="project" value="UniProtKB-ARBA"/>
</dbReference>
<proteinExistence type="predicted"/>
<dbReference type="OrthoDB" id="1928087at2759"/>
<dbReference type="AlphaFoldDB" id="A0A5N6PT82"/>
<organism evidence="4 5">
    <name type="scientific">Mikania micrantha</name>
    <name type="common">bitter vine</name>
    <dbReference type="NCBI Taxonomy" id="192012"/>
    <lineage>
        <taxon>Eukaryota</taxon>
        <taxon>Viridiplantae</taxon>
        <taxon>Streptophyta</taxon>
        <taxon>Embryophyta</taxon>
        <taxon>Tracheophyta</taxon>
        <taxon>Spermatophyta</taxon>
        <taxon>Magnoliopsida</taxon>
        <taxon>eudicotyledons</taxon>
        <taxon>Gunneridae</taxon>
        <taxon>Pentapetalae</taxon>
        <taxon>asterids</taxon>
        <taxon>campanulids</taxon>
        <taxon>Asterales</taxon>
        <taxon>Asteraceae</taxon>
        <taxon>Asteroideae</taxon>
        <taxon>Heliantheae alliance</taxon>
        <taxon>Eupatorieae</taxon>
        <taxon>Mikania</taxon>
    </lineage>
</organism>
<feature type="compositionally biased region" description="Low complexity" evidence="3">
    <location>
        <begin position="215"/>
        <end position="228"/>
    </location>
</feature>
<evidence type="ECO:0000256" key="3">
    <source>
        <dbReference type="SAM" id="MobiDB-lite"/>
    </source>
</evidence>
<dbReference type="InterPro" id="IPR015943">
    <property type="entry name" value="WD40/YVTN_repeat-like_dom_sf"/>
</dbReference>
<evidence type="ECO:0000256" key="2">
    <source>
        <dbReference type="ARBA" id="ARBA00023242"/>
    </source>
</evidence>
<protein>
    <recommendedName>
        <fullName evidence="6">FYR C-terminal domain-containing protein</fullName>
    </recommendedName>
</protein>
<keyword evidence="2" id="KW-0539">Nucleus</keyword>
<dbReference type="PANTHER" id="PTHR22715">
    <property type="entry name" value="TRANSFORMING GROWTH FACTOR BETA REGULATED GENE 1"/>
    <property type="match status" value="1"/>
</dbReference>
<keyword evidence="5" id="KW-1185">Reference proteome</keyword>
<dbReference type="InterPro" id="IPR003888">
    <property type="entry name" value="FYrich_N"/>
</dbReference>
<evidence type="ECO:0000313" key="5">
    <source>
        <dbReference type="Proteomes" id="UP000326396"/>
    </source>
</evidence>
<dbReference type="InterPro" id="IPR040092">
    <property type="entry name" value="TBRG1"/>
</dbReference>
<comment type="caution">
    <text evidence="4">The sequence shown here is derived from an EMBL/GenBank/DDBJ whole genome shotgun (WGS) entry which is preliminary data.</text>
</comment>
<dbReference type="GO" id="GO:0048731">
    <property type="term" value="P:system development"/>
    <property type="evidence" value="ECO:0007669"/>
    <property type="project" value="UniProtKB-ARBA"/>
</dbReference>
<reference evidence="4 5" key="1">
    <citation type="submission" date="2019-05" db="EMBL/GenBank/DDBJ databases">
        <title>Mikania micrantha, genome provides insights into the molecular mechanism of rapid growth.</title>
        <authorList>
            <person name="Liu B."/>
        </authorList>
    </citation>
    <scope>NUCLEOTIDE SEQUENCE [LARGE SCALE GENOMIC DNA]</scope>
    <source>
        <strain evidence="4">NLD-2019</strain>
        <tissue evidence="4">Leaf</tissue>
    </source>
</reference>
<evidence type="ECO:0000256" key="1">
    <source>
        <dbReference type="ARBA" id="ARBA00004123"/>
    </source>
</evidence>
<comment type="subcellular location">
    <subcellularLocation>
        <location evidence="1">Nucleus</location>
    </subcellularLocation>
</comment>
<accession>A0A5N6PT82</accession>
<dbReference type="PROSITE" id="PS51543">
    <property type="entry name" value="FYRC"/>
    <property type="match status" value="1"/>
</dbReference>
<dbReference type="Proteomes" id="UP000326396">
    <property type="component" value="Linkage Group LG10"/>
</dbReference>
<evidence type="ECO:0000313" key="4">
    <source>
        <dbReference type="EMBL" id="KAD7116562.1"/>
    </source>
</evidence>
<dbReference type="InterPro" id="IPR003889">
    <property type="entry name" value="FYrich_C"/>
</dbReference>
<gene>
    <name evidence="4" type="ORF">E3N88_03830</name>
</gene>
<feature type="compositionally biased region" description="Basic and acidic residues" evidence="3">
    <location>
        <begin position="259"/>
        <end position="277"/>
    </location>
</feature>
<feature type="region of interest" description="Disordered" evidence="3">
    <location>
        <begin position="146"/>
        <end position="297"/>
    </location>
</feature>
<feature type="compositionally biased region" description="Low complexity" evidence="3">
    <location>
        <begin position="146"/>
        <end position="155"/>
    </location>
</feature>